<accession>A0A1M7Y1N6</accession>
<name>A0A1M7Y1N6_9BACT</name>
<sequence>MIRTIILIVFFFIMSVVNISLVNPVKQIQGKYIQESYTRIGILPTSLLQAICLEFQGVVADLLFLKTLTFMGYKIDQNTSPEPEDWQSIYNVLDKITDLDPSFLDPYVFAEMILTWQAGMTEQVDNLLHKATIGRPNDYRPHFYLGFNAFYFRNLASEAAPHLRKASVLPDAPKYLAGLASRMSLYGSQTVLGILFLEELIAETYDPLTKQQLKTRLDALKQIYLLEQAVNQYKTETGVFPKNLTDLVDRHYIERIPSDPYGGEFVILSGGKIYTTSNLLPQGKKN</sequence>
<dbReference type="EMBL" id="FRFE01000004">
    <property type="protein sequence ID" value="SHO45737.1"/>
    <property type="molecule type" value="Genomic_DNA"/>
</dbReference>
<dbReference type="STRING" id="1121416.SAMN02745220_01192"/>
<evidence type="ECO:0000313" key="2">
    <source>
        <dbReference type="Proteomes" id="UP000184603"/>
    </source>
</evidence>
<dbReference type="InterPro" id="IPR045584">
    <property type="entry name" value="Pilin-like"/>
</dbReference>
<evidence type="ECO:0000313" key="1">
    <source>
        <dbReference type="EMBL" id="SHO45737.1"/>
    </source>
</evidence>
<proteinExistence type="predicted"/>
<gene>
    <name evidence="1" type="ORF">SAMN02745220_01192</name>
</gene>
<reference evidence="1 2" key="1">
    <citation type="submission" date="2016-12" db="EMBL/GenBank/DDBJ databases">
        <authorList>
            <person name="Song W.-J."/>
            <person name="Kurnit D.M."/>
        </authorList>
    </citation>
    <scope>NUCLEOTIDE SEQUENCE [LARGE SCALE GENOMIC DNA]</scope>
    <source>
        <strain evidence="1 2">DSM 18488</strain>
    </source>
</reference>
<dbReference type="Proteomes" id="UP000184603">
    <property type="component" value="Unassembled WGS sequence"/>
</dbReference>
<dbReference type="AlphaFoldDB" id="A0A1M7Y1N6"/>
<organism evidence="1 2">
    <name type="scientific">Desulfopila aestuarii DSM 18488</name>
    <dbReference type="NCBI Taxonomy" id="1121416"/>
    <lineage>
        <taxon>Bacteria</taxon>
        <taxon>Pseudomonadati</taxon>
        <taxon>Thermodesulfobacteriota</taxon>
        <taxon>Desulfobulbia</taxon>
        <taxon>Desulfobulbales</taxon>
        <taxon>Desulfocapsaceae</taxon>
        <taxon>Desulfopila</taxon>
    </lineage>
</organism>
<protein>
    <submittedName>
        <fullName evidence="1">Uncharacterized protein</fullName>
    </submittedName>
</protein>
<keyword evidence="2" id="KW-1185">Reference proteome</keyword>
<dbReference type="RefSeq" id="WP_073612533.1">
    <property type="nucleotide sequence ID" value="NZ_FRFE01000004.1"/>
</dbReference>
<dbReference type="OrthoDB" id="9783085at2"/>
<dbReference type="SUPFAM" id="SSF54523">
    <property type="entry name" value="Pili subunits"/>
    <property type="match status" value="1"/>
</dbReference>